<dbReference type="OrthoDB" id="2963177at2"/>
<sequence>MVNMLVQRLDDKLFKQLGYSYVEKEFYYYFESEKVLLENSQDEFNDEINKQEFLFSGDPQWNPEIHHLMMDYTIVLNNPMFLFGAEGLTHEQNNLGLAIVLKSRDSSYTKVKKIGSIQREEEQQSFSINLDFEPASLRGTIEFNIVIYLEKAIDRSNLLQINEEGAILGELERFYVHLDGDGAEFPMQEFEDKDGPLWKTSIYVDDPFMDLFTLDHFCLHINKAHKRYREINPGYKVSFNRLLIEIISSAFEQLIYYLKYELNMLNDILTKESDSGTIASVIKYYFDTYEWDSSNIDQLSAMVRESFESRVS</sequence>
<dbReference type="RefSeq" id="WP_011067736.1">
    <property type="nucleotide sequence ID" value="NC_004193.1"/>
</dbReference>
<reference evidence="1 2" key="2">
    <citation type="journal article" date="2002" name="Nucleic Acids Res.">
        <title>Genome sequence of Oceanobacillus iheyensis isolated from the Iheya Ridge and its unexpected adaptive capabilities to extreme environments.</title>
        <authorList>
            <person name="Takami H."/>
            <person name="Takaki Y."/>
            <person name="Uchiyama I."/>
        </authorList>
    </citation>
    <scope>NUCLEOTIDE SEQUENCE [LARGE SCALE GENOMIC DNA]</scope>
    <source>
        <strain evidence="2">DSM 14371 / CIP 107618 / JCM 11309 / KCTC 3954 / HTE831</strain>
    </source>
</reference>
<evidence type="ECO:0000313" key="2">
    <source>
        <dbReference type="Proteomes" id="UP000000822"/>
    </source>
</evidence>
<proteinExistence type="predicted"/>
<gene>
    <name evidence="1" type="ordered locus">OB3338</name>
</gene>
<dbReference type="AlphaFoldDB" id="Q8EL93"/>
<dbReference type="eggNOG" id="ENOG5032C4E">
    <property type="taxonomic scope" value="Bacteria"/>
</dbReference>
<keyword evidence="2" id="KW-1185">Reference proteome</keyword>
<dbReference type="STRING" id="221109.gene:10735590"/>
<evidence type="ECO:0000313" key="1">
    <source>
        <dbReference type="EMBL" id="BAC15294.1"/>
    </source>
</evidence>
<accession>Q8EL93</accession>
<protein>
    <submittedName>
        <fullName evidence="1">Uncharacterized protein</fullName>
    </submittedName>
</protein>
<dbReference type="EMBL" id="BA000028">
    <property type="protein sequence ID" value="BAC15294.1"/>
    <property type="molecule type" value="Genomic_DNA"/>
</dbReference>
<organism evidence="1 2">
    <name type="scientific">Oceanobacillus iheyensis (strain DSM 14371 / CIP 107618 / JCM 11309 / KCTC 3954 / HTE831)</name>
    <dbReference type="NCBI Taxonomy" id="221109"/>
    <lineage>
        <taxon>Bacteria</taxon>
        <taxon>Bacillati</taxon>
        <taxon>Bacillota</taxon>
        <taxon>Bacilli</taxon>
        <taxon>Bacillales</taxon>
        <taxon>Bacillaceae</taxon>
        <taxon>Oceanobacillus</taxon>
    </lineage>
</organism>
<dbReference type="Proteomes" id="UP000000822">
    <property type="component" value="Chromosome"/>
</dbReference>
<reference evidence="1 2" key="1">
    <citation type="journal article" date="2001" name="FEMS Microbiol. Lett.">
        <title>Oceanobacillus iheyensis gen. nov., sp. nov., a deep-sea extremely halotolerant and alkaliphilic species isolated from a depth of 1050 m on the Iheya Ridge.</title>
        <authorList>
            <person name="Lu J."/>
            <person name="Nogi Y."/>
            <person name="Takami H."/>
        </authorList>
    </citation>
    <scope>NUCLEOTIDE SEQUENCE [LARGE SCALE GENOMIC DNA]</scope>
    <source>
        <strain evidence="2">DSM 14371 / CIP 107618 / JCM 11309 / KCTC 3954 / HTE831</strain>
    </source>
</reference>
<name>Q8EL93_OCEIH</name>
<dbReference type="KEGG" id="oih:OB3338"/>
<dbReference type="HOGENOM" id="CLU_075556_0_0_9"/>